<feature type="transmembrane region" description="Helical" evidence="1">
    <location>
        <begin position="95"/>
        <end position="112"/>
    </location>
</feature>
<evidence type="ECO:0000313" key="2">
    <source>
        <dbReference type="EMBL" id="MBB3889431.1"/>
    </source>
</evidence>
<proteinExistence type="predicted"/>
<keyword evidence="1" id="KW-1133">Transmembrane helix</keyword>
<dbReference type="AlphaFoldDB" id="A0A839ZVN2"/>
<evidence type="ECO:0000256" key="1">
    <source>
        <dbReference type="SAM" id="Phobius"/>
    </source>
</evidence>
<dbReference type="Proteomes" id="UP000530564">
    <property type="component" value="Unassembled WGS sequence"/>
</dbReference>
<gene>
    <name evidence="2" type="ORF">GGQ61_000128</name>
</gene>
<evidence type="ECO:0008006" key="4">
    <source>
        <dbReference type="Google" id="ProtNLM"/>
    </source>
</evidence>
<keyword evidence="1" id="KW-0812">Transmembrane</keyword>
<organism evidence="2 3">
    <name type="scientific">Phenylobacterium haematophilum</name>
    <dbReference type="NCBI Taxonomy" id="98513"/>
    <lineage>
        <taxon>Bacteria</taxon>
        <taxon>Pseudomonadati</taxon>
        <taxon>Pseudomonadota</taxon>
        <taxon>Alphaproteobacteria</taxon>
        <taxon>Caulobacterales</taxon>
        <taxon>Caulobacteraceae</taxon>
        <taxon>Phenylobacterium</taxon>
    </lineage>
</organism>
<keyword evidence="3" id="KW-1185">Reference proteome</keyword>
<feature type="transmembrane region" description="Helical" evidence="1">
    <location>
        <begin position="40"/>
        <end position="58"/>
    </location>
</feature>
<dbReference type="RefSeq" id="WP_183769443.1">
    <property type="nucleotide sequence ID" value="NZ_JACIDK010000001.1"/>
</dbReference>
<dbReference type="EMBL" id="JACIDK010000001">
    <property type="protein sequence ID" value="MBB3889431.1"/>
    <property type="molecule type" value="Genomic_DNA"/>
</dbReference>
<evidence type="ECO:0000313" key="3">
    <source>
        <dbReference type="Proteomes" id="UP000530564"/>
    </source>
</evidence>
<keyword evidence="1" id="KW-0472">Membrane</keyword>
<reference evidence="2 3" key="1">
    <citation type="submission" date="2020-08" db="EMBL/GenBank/DDBJ databases">
        <title>Genomic Encyclopedia of Type Strains, Phase IV (KMG-IV): sequencing the most valuable type-strain genomes for metagenomic binning, comparative biology and taxonomic classification.</title>
        <authorList>
            <person name="Goeker M."/>
        </authorList>
    </citation>
    <scope>NUCLEOTIDE SEQUENCE [LARGE SCALE GENOMIC DNA]</scope>
    <source>
        <strain evidence="2 3">DSM 21793</strain>
    </source>
</reference>
<comment type="caution">
    <text evidence="2">The sequence shown here is derived from an EMBL/GenBank/DDBJ whole genome shotgun (WGS) entry which is preliminary data.</text>
</comment>
<name>A0A839ZVN2_9CAUL</name>
<feature type="transmembrane region" description="Helical" evidence="1">
    <location>
        <begin position="70"/>
        <end position="89"/>
    </location>
</feature>
<protein>
    <recommendedName>
        <fullName evidence="4">VanZ-like domain-containing protein</fullName>
    </recommendedName>
</protein>
<sequence length="117" mass="12603">MQNVITWAGRGALLVVLAVCVVGALDPNYNAKKWAPPADAVMHIIYGYLLTVLSILALPKIKPWKIGGFYLALGAGLEATQILGVVSGTFQWKDLISNVAGVVAALFPMWLARRKAR</sequence>
<accession>A0A839ZVN2</accession>